<dbReference type="EMBL" id="ARZA01000277">
    <property type="protein sequence ID" value="EOC99344.1"/>
    <property type="molecule type" value="Genomic_DNA"/>
</dbReference>
<dbReference type="AlphaFoldDB" id="R1CAJ8"/>
<dbReference type="eggNOG" id="ENOG502ZXV2">
    <property type="taxonomic scope" value="Bacteria"/>
</dbReference>
<accession>R1CAJ8</accession>
<evidence type="ECO:0000313" key="1">
    <source>
        <dbReference type="EMBL" id="EOC99344.1"/>
    </source>
</evidence>
<keyword evidence="2" id="KW-1185">Reference proteome</keyword>
<protein>
    <recommendedName>
        <fullName evidence="3">Mu-like prophage protein Com</fullName>
    </recommendedName>
</protein>
<proteinExistence type="predicted"/>
<organism evidence="1 2">
    <name type="scientific">Caldisalinibacter kiritimatiensis</name>
    <dbReference type="NCBI Taxonomy" id="1304284"/>
    <lineage>
        <taxon>Bacteria</taxon>
        <taxon>Bacillati</taxon>
        <taxon>Bacillota</taxon>
        <taxon>Tissierellia</taxon>
        <taxon>Tissierellales</taxon>
        <taxon>Thermohalobacteraceae</taxon>
        <taxon>Caldisalinibacter</taxon>
    </lineage>
</organism>
<dbReference type="STRING" id="1304284.L21TH_2602"/>
<evidence type="ECO:0000313" key="2">
    <source>
        <dbReference type="Proteomes" id="UP000013378"/>
    </source>
</evidence>
<reference evidence="1 2" key="1">
    <citation type="journal article" date="2015" name="Geomicrobiol. J.">
        <title>Caldisalinibacter kiritimatiensis gen. nov., sp. nov., a moderately thermohalophilic thiosulfate-reducing bacterium from a hypersaline microbial mat.</title>
        <authorList>
            <person name="Ben Hania W."/>
            <person name="Joseph M."/>
            <person name="Fiebig A."/>
            <person name="Bunk B."/>
            <person name="Klenk H.-P."/>
            <person name="Fardeau M.-L."/>
            <person name="Spring S."/>
        </authorList>
    </citation>
    <scope>NUCLEOTIDE SEQUENCE [LARGE SCALE GENOMIC DNA]</scope>
    <source>
        <strain evidence="1 2">L21-TH-D2</strain>
    </source>
</reference>
<gene>
    <name evidence="1" type="ORF">L21TH_2602</name>
</gene>
<sequence length="42" mass="4825">MYEKVKCPICGRRLFDKEREAKGTISIKCPHCRKISTVNLGD</sequence>
<name>R1CAJ8_9FIRM</name>
<evidence type="ECO:0008006" key="3">
    <source>
        <dbReference type="Google" id="ProtNLM"/>
    </source>
</evidence>
<dbReference type="Proteomes" id="UP000013378">
    <property type="component" value="Unassembled WGS sequence"/>
</dbReference>
<comment type="caution">
    <text evidence="1">The sequence shown here is derived from an EMBL/GenBank/DDBJ whole genome shotgun (WGS) entry which is preliminary data.</text>
</comment>
<dbReference type="RefSeq" id="WP_006317336.1">
    <property type="nucleotide sequence ID" value="NZ_ARZA01000277.1"/>
</dbReference>